<evidence type="ECO:0000256" key="19">
    <source>
        <dbReference type="PIRNR" id="PIRNR003407"/>
    </source>
</evidence>
<comment type="caution">
    <text evidence="18">Lacks conserved residue(s) required for the propagation of feature annotation.</text>
</comment>
<evidence type="ECO:0000313" key="21">
    <source>
        <dbReference type="Proteomes" id="UP000142472"/>
    </source>
</evidence>
<evidence type="ECO:0000256" key="10">
    <source>
        <dbReference type="ARBA" id="ARBA00023015"/>
    </source>
</evidence>
<dbReference type="SUPFAM" id="SSF161234">
    <property type="entry name" value="E7 C-terminal domain-like"/>
    <property type="match status" value="1"/>
</dbReference>
<dbReference type="Proteomes" id="UP000142472">
    <property type="component" value="Segment"/>
</dbReference>
<dbReference type="GeneID" id="26131656"/>
<evidence type="ECO:0000256" key="17">
    <source>
        <dbReference type="ARBA" id="ARBA00023309"/>
    </source>
</evidence>
<dbReference type="GO" id="GO:0019904">
    <property type="term" value="F:protein domain specific binding"/>
    <property type="evidence" value="ECO:0007669"/>
    <property type="project" value="UniProtKB-UniRule"/>
</dbReference>
<comment type="similarity">
    <text evidence="18 19">Belongs to the papillomaviridae E7 protein family.</text>
</comment>
<evidence type="ECO:0000256" key="2">
    <source>
        <dbReference type="ARBA" id="ARBA00022518"/>
    </source>
</evidence>
<dbReference type="Pfam" id="PF00527">
    <property type="entry name" value="E7"/>
    <property type="match status" value="1"/>
</dbReference>
<comment type="PTM">
    <text evidence="18">Highly phosphorylated.</text>
</comment>
<feature type="short sequence motif" description="LXCXE motif; interaction with host RB1 and TMEM173/STING" evidence="18">
    <location>
        <begin position="25"/>
        <end position="29"/>
    </location>
</feature>
<dbReference type="GO" id="GO:0003700">
    <property type="term" value="F:DNA-binding transcription factor activity"/>
    <property type="evidence" value="ECO:0007669"/>
    <property type="project" value="UniProtKB-UniRule"/>
</dbReference>
<organism evidence="20 21">
    <name type="scientific">Trichechus manatus latirostris papillomavirus 4</name>
    <dbReference type="NCBI Taxonomy" id="2848317"/>
    <lineage>
        <taxon>Viruses</taxon>
        <taxon>Monodnaviria</taxon>
        <taxon>Shotokuvirae</taxon>
        <taxon>Cossaviricota</taxon>
        <taxon>Papovaviricetes</taxon>
        <taxon>Zurhausenvirales</taxon>
        <taxon>Papillomaviridae</taxon>
        <taxon>Firstpapillomavirinae</taxon>
        <taxon>Rhopapillomavirus</taxon>
        <taxon>Rhopapillomavirus 2</taxon>
    </lineage>
</organism>
<keyword evidence="3 18" id="KW-1048">Host nucleus</keyword>
<comment type="function">
    <text evidence="19">E7 protein has both transforming and trans-activating activities.</text>
</comment>
<keyword evidence="14 18" id="KW-1035">Host cytoplasm</keyword>
<name>A0A0F6TNI9_9PAPI</name>
<keyword evidence="16 18" id="KW-0899">Viral immunoevasion</keyword>
<sequence length="98" mass="11170">MHGVTATLQDIVLYEYPEPHRPVDLHCDEEVAYSDLDEEEESVSVLQTPYRVLVECGFCRRPVRIVVVSTGGGIHRLHQLLLENLQLICPVCARERTL</sequence>
<keyword evidence="7 18" id="KW-0863">Zinc-finger</keyword>
<keyword evidence="15" id="KW-0922">Interferon antiviral system evasion</keyword>
<dbReference type="RefSeq" id="YP_009177726.1">
    <property type="nucleotide sequence ID" value="NC_028267.1"/>
</dbReference>
<accession>A0A0F6TNI9</accession>
<dbReference type="HAMAP" id="MF_04004">
    <property type="entry name" value="PPV_E7"/>
    <property type="match status" value="1"/>
</dbReference>
<dbReference type="GO" id="GO:0052170">
    <property type="term" value="P:symbiont-mediated suppression of host innate immune response"/>
    <property type="evidence" value="ECO:0007669"/>
    <property type="project" value="UniProtKB-KW"/>
</dbReference>
<keyword evidence="12 18" id="KW-0010">Activator</keyword>
<evidence type="ECO:0000313" key="20">
    <source>
        <dbReference type="EMBL" id="AKE50903.1"/>
    </source>
</evidence>
<protein>
    <recommendedName>
        <fullName evidence="18 19">Protein E7</fullName>
    </recommendedName>
</protein>
<dbReference type="GO" id="GO:0042025">
    <property type="term" value="C:host cell nucleus"/>
    <property type="evidence" value="ECO:0007669"/>
    <property type="project" value="UniProtKB-SubCell"/>
</dbReference>
<evidence type="ECO:0000256" key="16">
    <source>
        <dbReference type="ARBA" id="ARBA00023280"/>
    </source>
</evidence>
<evidence type="ECO:0000256" key="9">
    <source>
        <dbReference type="ARBA" id="ARBA00022833"/>
    </source>
</evidence>
<dbReference type="GO" id="GO:0003677">
    <property type="term" value="F:DNA binding"/>
    <property type="evidence" value="ECO:0007669"/>
    <property type="project" value="UniProtKB-UniRule"/>
</dbReference>
<keyword evidence="11 18" id="KW-0238">DNA-binding</keyword>
<dbReference type="GO" id="GO:0039645">
    <property type="term" value="P:symbiont-mediated perturbation of host cell cycle G1/S transition checkpoint"/>
    <property type="evidence" value="ECO:0007669"/>
    <property type="project" value="UniProtKB-UniRule"/>
</dbReference>
<evidence type="ECO:0000256" key="7">
    <source>
        <dbReference type="ARBA" id="ARBA00022771"/>
    </source>
</evidence>
<keyword evidence="5 18" id="KW-1090">Inhibition of host innate immune response by virus</keyword>
<evidence type="ECO:0000256" key="3">
    <source>
        <dbReference type="ARBA" id="ARBA00022562"/>
    </source>
</evidence>
<keyword evidence="1 18" id="KW-1121">Modulation of host cell cycle by virus</keyword>
<evidence type="ECO:0000256" key="6">
    <source>
        <dbReference type="ARBA" id="ARBA00022723"/>
    </source>
</evidence>
<dbReference type="GO" id="GO:0030430">
    <property type="term" value="C:host cell cytoplasm"/>
    <property type="evidence" value="ECO:0007669"/>
    <property type="project" value="UniProtKB-SubCell"/>
</dbReference>
<evidence type="ECO:0000256" key="13">
    <source>
        <dbReference type="ARBA" id="ARBA00023163"/>
    </source>
</evidence>
<dbReference type="OrthoDB" id="28045at10239"/>
<evidence type="ECO:0000256" key="5">
    <source>
        <dbReference type="ARBA" id="ARBA00022632"/>
    </source>
</evidence>
<dbReference type="PIRSF" id="PIRSF003407">
    <property type="entry name" value="Papvi_E7"/>
    <property type="match status" value="1"/>
</dbReference>
<keyword evidence="17 18" id="KW-1078">G1/S host cell cycle checkpoint dysregulation by virus</keyword>
<evidence type="ECO:0000256" key="11">
    <source>
        <dbReference type="ARBA" id="ARBA00023125"/>
    </source>
</evidence>
<feature type="short sequence motif" description="Nuclear export signal" evidence="18">
    <location>
        <begin position="74"/>
        <end position="82"/>
    </location>
</feature>
<evidence type="ECO:0000256" key="12">
    <source>
        <dbReference type="ARBA" id="ARBA00023159"/>
    </source>
</evidence>
<comment type="subcellular location">
    <subcellularLocation>
        <location evidence="18">Host cytoplasm</location>
    </subcellularLocation>
    <subcellularLocation>
        <location evidence="18">Host nucleus</location>
    </subcellularLocation>
    <text evidence="18">Predominantly found in the host nucleus.</text>
</comment>
<gene>
    <name evidence="18 20" type="primary">E7</name>
</gene>
<keyword evidence="9 18" id="KW-0862">Zinc</keyword>
<comment type="function">
    <text evidence="18">Plays a role in viral genome replication by driving entry of quiescent cells into the cell cycle. Stimulation of progression from G1 to S phase allows the virus to efficiently use the cellular DNA replicating machinery to achieve viral genome replication. E7 protein has both transforming and trans-activating activities. Induces the disassembly of the E2F1 transcription factor from RB1, with subsequent transcriptional activation of E2F1-regulated S-phase genes. Interferes with host histone deacetylation mediated by HDAC1 and HDAC2, leading to transcription activation. Plays also a role in the inhibition of both antiviral and antiproliferative functions of host interferon alpha. Interaction with host TMEM173/STING impairs the ability of TMEM173/STING to sense cytosolic DNA and promote the production of type I interferon (IFN-alpha and IFN-beta).</text>
</comment>
<keyword evidence="6 18" id="KW-0479">Metal-binding</keyword>
<dbReference type="EMBL" id="KP205503">
    <property type="protein sequence ID" value="AKE50903.1"/>
    <property type="molecule type" value="Genomic_DNA"/>
</dbReference>
<evidence type="ECO:0000256" key="1">
    <source>
        <dbReference type="ARBA" id="ARBA00022504"/>
    </source>
</evidence>
<comment type="subunit">
    <text evidence="18">Homodimer. Homooligomer. Interacts with host RB1; this interaction induces dissociation of RB1-E2F1 complex thereby disrupting RB1 activity. Interacts with host EP300; this interaction represses EP300 transcriptional activity. Interacts with protein E2; this interaction inhibits E7 oncogenic activity. Interacts with host TMEM173/STING; this interaction impairs the ability of TMEM173/STING to sense cytosolic DNA and promote the production of type I interferon (IFN-alpha and IFN-beta).</text>
</comment>
<keyword evidence="4 18" id="KW-0945">Host-virus interaction</keyword>
<dbReference type="GO" id="GO:0039502">
    <property type="term" value="P:symbiont-mediated suppression of host type I interferon-mediated signaling pathway"/>
    <property type="evidence" value="ECO:0007669"/>
    <property type="project" value="UniProtKB-UniRule"/>
</dbReference>
<comment type="domain">
    <text evidence="18">The E7 terminal domain is an intrinsically disordered domain, whose flexibility and conformational transitions confer target adaptability to the oncoprotein. It allows adaptation to a variety of protein targets and exposes the PEST degradation sequence that regulates its turnover in the cell.</text>
</comment>
<dbReference type="GO" id="GO:0006351">
    <property type="term" value="P:DNA-templated transcription"/>
    <property type="evidence" value="ECO:0007669"/>
    <property type="project" value="UniProtKB-UniRule"/>
</dbReference>
<dbReference type="KEGG" id="vg:26131656"/>
<evidence type="ECO:0000256" key="4">
    <source>
        <dbReference type="ARBA" id="ARBA00022581"/>
    </source>
</evidence>
<keyword evidence="13 18" id="KW-0804">Transcription</keyword>
<keyword evidence="8 18" id="KW-1114">Inhibition of host interferon signaling pathway by virus</keyword>
<keyword evidence="10 18" id="KW-0805">Transcription regulation</keyword>
<dbReference type="InterPro" id="IPR000148">
    <property type="entry name" value="Papilloma_E7"/>
</dbReference>
<dbReference type="GO" id="GO:0008270">
    <property type="term" value="F:zinc ion binding"/>
    <property type="evidence" value="ECO:0007669"/>
    <property type="project" value="UniProtKB-KW"/>
</dbReference>
<evidence type="ECO:0000256" key="8">
    <source>
        <dbReference type="ARBA" id="ARBA00022830"/>
    </source>
</evidence>
<evidence type="ECO:0000256" key="14">
    <source>
        <dbReference type="ARBA" id="ARBA00023200"/>
    </source>
</evidence>
<evidence type="ECO:0000256" key="18">
    <source>
        <dbReference type="HAMAP-Rule" id="MF_04004"/>
    </source>
</evidence>
<evidence type="ECO:0000256" key="15">
    <source>
        <dbReference type="ARBA" id="ARBA00023258"/>
    </source>
</evidence>
<feature type="zinc finger region" evidence="18">
    <location>
        <begin position="56"/>
        <end position="92"/>
    </location>
</feature>
<keyword evidence="2 18" id="KW-0244">Early protein</keyword>
<proteinExistence type="inferred from homology"/>
<reference evidence="20" key="1">
    <citation type="submission" date="2015-07" db="EMBL/GenBank/DDBJ databases">
        <title>Molecular Characterization of Two Novel Mucosotropic Papillomaviruses of a Florida Manatee (Trichechus manatus latirostris).</title>
        <authorList>
            <person name="Zahin M."/>
            <person name="Ghim S.-J."/>
            <person name="Khanal S."/>
            <person name="Bossart G.D."/>
            <person name="Jenson A.B."/>
            <person name="Joh J."/>
        </authorList>
    </citation>
    <scope>NUCLEOTIDE SEQUENCE [LARGE SCALE GENOMIC DNA]</scope>
    <source>
        <strain evidence="20">TmPV-4</strain>
    </source>
</reference>
<dbReference type="Gene3D" id="3.30.160.330">
    <property type="match status" value="1"/>
</dbReference>